<dbReference type="Gene3D" id="3.40.50.720">
    <property type="entry name" value="NAD(P)-binding Rossmann-like Domain"/>
    <property type="match status" value="1"/>
</dbReference>
<dbReference type="Proteomes" id="UP001303236">
    <property type="component" value="Chromosome"/>
</dbReference>
<name>A0ABY9W7P1_9ACTN</name>
<organism evidence="2 3">
    <name type="scientific">Streptomyces durocortorensis</name>
    <dbReference type="NCBI Taxonomy" id="2811104"/>
    <lineage>
        <taxon>Bacteria</taxon>
        <taxon>Bacillati</taxon>
        <taxon>Actinomycetota</taxon>
        <taxon>Actinomycetes</taxon>
        <taxon>Kitasatosporales</taxon>
        <taxon>Streptomycetaceae</taxon>
        <taxon>Streptomyces</taxon>
    </lineage>
</organism>
<accession>A0ABY9W7P1</accession>
<dbReference type="Pfam" id="PF03807">
    <property type="entry name" value="F420_oxidored"/>
    <property type="match status" value="1"/>
</dbReference>
<proteinExistence type="predicted"/>
<dbReference type="EMBL" id="CP134500">
    <property type="protein sequence ID" value="WNF31086.1"/>
    <property type="molecule type" value="Genomic_DNA"/>
</dbReference>
<dbReference type="SUPFAM" id="SSF51735">
    <property type="entry name" value="NAD(P)-binding Rossmann-fold domains"/>
    <property type="match status" value="1"/>
</dbReference>
<reference evidence="2 3" key="1">
    <citation type="submission" date="2023-09" db="EMBL/GenBank/DDBJ databases">
        <title>Genome completion map analysis of the actinomycetes C11-1.</title>
        <authorList>
            <person name="Qin P."/>
            <person name="Guan P."/>
        </authorList>
    </citation>
    <scope>NUCLEOTIDE SEQUENCE [LARGE SCALE GENOMIC DNA]</scope>
    <source>
        <strain evidence="2 3">C11-1</strain>
    </source>
</reference>
<protein>
    <submittedName>
        <fullName evidence="2">NAD(P)-binding domain-containing protein</fullName>
    </submittedName>
</protein>
<dbReference type="InterPro" id="IPR036291">
    <property type="entry name" value="NAD(P)-bd_dom_sf"/>
</dbReference>
<evidence type="ECO:0000313" key="3">
    <source>
        <dbReference type="Proteomes" id="UP001303236"/>
    </source>
</evidence>
<evidence type="ECO:0000313" key="2">
    <source>
        <dbReference type="EMBL" id="WNF31086.1"/>
    </source>
</evidence>
<dbReference type="InterPro" id="IPR028939">
    <property type="entry name" value="P5C_Rdtase_cat_N"/>
</dbReference>
<evidence type="ECO:0000259" key="1">
    <source>
        <dbReference type="Pfam" id="PF03807"/>
    </source>
</evidence>
<keyword evidence="3" id="KW-1185">Reference proteome</keyword>
<feature type="domain" description="Pyrroline-5-carboxylate reductase catalytic N-terminal" evidence="1">
    <location>
        <begin position="12"/>
        <end position="86"/>
    </location>
</feature>
<sequence length="87" mass="9079">MSDSAPGTHPRVTVSGVGGIGEVVLARLLASGHPAGRLRGMVRTEDHARRLVRTYAVDVSADNGRAARGAEVLILAVRPDQAEKVLA</sequence>
<gene>
    <name evidence="2" type="ORF">RI138_32040</name>
</gene>